<evidence type="ECO:0000313" key="12">
    <source>
        <dbReference type="Proteomes" id="UP000694557"/>
    </source>
</evidence>
<comment type="subcellular location">
    <subcellularLocation>
        <location evidence="1">Lysosome membrane</location>
        <topology evidence="1">Multi-pass membrane protein</topology>
    </subcellularLocation>
</comment>
<keyword evidence="4" id="KW-0769">Symport</keyword>
<dbReference type="SUPFAM" id="SSF103473">
    <property type="entry name" value="MFS general substrate transporter"/>
    <property type="match status" value="1"/>
</dbReference>
<dbReference type="Proteomes" id="UP000694557">
    <property type="component" value="Unassembled WGS sequence"/>
</dbReference>
<dbReference type="Ensembl" id="ENSOKIT00005076609.1">
    <property type="protein sequence ID" value="ENSOKIP00005071907.1"/>
    <property type="gene ID" value="ENSOKIG00005031010.1"/>
</dbReference>
<keyword evidence="12" id="KW-1185">Reference proteome</keyword>
<keyword evidence="8" id="KW-0458">Lysosome</keyword>
<evidence type="ECO:0000256" key="10">
    <source>
        <dbReference type="SAM" id="Phobius"/>
    </source>
</evidence>
<accession>A0A8C7IFM2</accession>
<feature type="region of interest" description="Disordered" evidence="9">
    <location>
        <begin position="571"/>
        <end position="592"/>
    </location>
</feature>
<evidence type="ECO:0000256" key="9">
    <source>
        <dbReference type="SAM" id="MobiDB-lite"/>
    </source>
</evidence>
<dbReference type="PANTHER" id="PTHR23507:SF9">
    <property type="entry name" value="LYSOSOMAL PROTON-COUPLED STEROID CONJUGATE AND BILE ACID SYMPORTER SLC46A3"/>
    <property type="match status" value="1"/>
</dbReference>
<feature type="transmembrane region" description="Helical" evidence="10">
    <location>
        <begin position="538"/>
        <end position="561"/>
    </location>
</feature>
<feature type="region of interest" description="Disordered" evidence="9">
    <location>
        <begin position="46"/>
        <end position="269"/>
    </location>
</feature>
<feature type="transmembrane region" description="Helical" evidence="10">
    <location>
        <begin position="276"/>
        <end position="297"/>
    </location>
</feature>
<feature type="transmembrane region" description="Helical" evidence="10">
    <location>
        <begin position="505"/>
        <end position="526"/>
    </location>
</feature>
<proteinExistence type="predicted"/>
<dbReference type="GeneTree" id="ENSGT00950000183096"/>
<dbReference type="GO" id="GO:0015293">
    <property type="term" value="F:symporter activity"/>
    <property type="evidence" value="ECO:0007669"/>
    <property type="project" value="UniProtKB-KW"/>
</dbReference>
<evidence type="ECO:0000256" key="1">
    <source>
        <dbReference type="ARBA" id="ARBA00004155"/>
    </source>
</evidence>
<keyword evidence="6 10" id="KW-0472">Membrane</keyword>
<feature type="compositionally biased region" description="Basic and acidic residues" evidence="9">
    <location>
        <begin position="78"/>
        <end position="266"/>
    </location>
</feature>
<dbReference type="AlphaFoldDB" id="A0A8C7IFM2"/>
<keyword evidence="2" id="KW-0813">Transport</keyword>
<reference evidence="11" key="1">
    <citation type="submission" date="2025-08" db="UniProtKB">
        <authorList>
            <consortium name="Ensembl"/>
        </authorList>
    </citation>
    <scope>IDENTIFICATION</scope>
</reference>
<feature type="transmembrane region" description="Helical" evidence="10">
    <location>
        <begin position="303"/>
        <end position="324"/>
    </location>
</feature>
<feature type="transmembrane region" description="Helical" evidence="10">
    <location>
        <begin position="418"/>
        <end position="440"/>
    </location>
</feature>
<dbReference type="GO" id="GO:0034486">
    <property type="term" value="P:vacuolar transmembrane transport"/>
    <property type="evidence" value="ECO:0007669"/>
    <property type="project" value="TreeGrafter"/>
</dbReference>
<evidence type="ECO:0000313" key="11">
    <source>
        <dbReference type="Ensembl" id="ENSOKIP00005071907.1"/>
    </source>
</evidence>
<dbReference type="GO" id="GO:0005765">
    <property type="term" value="C:lysosomal membrane"/>
    <property type="evidence" value="ECO:0007669"/>
    <property type="project" value="UniProtKB-SubCell"/>
</dbReference>
<evidence type="ECO:0000256" key="4">
    <source>
        <dbReference type="ARBA" id="ARBA00022847"/>
    </source>
</evidence>
<evidence type="ECO:0000256" key="7">
    <source>
        <dbReference type="ARBA" id="ARBA00023180"/>
    </source>
</evidence>
<keyword evidence="7" id="KW-0325">Glycoprotein</keyword>
<evidence type="ECO:0000256" key="5">
    <source>
        <dbReference type="ARBA" id="ARBA00022989"/>
    </source>
</evidence>
<dbReference type="Gene3D" id="1.20.1250.20">
    <property type="entry name" value="MFS general substrate transporter like domains"/>
    <property type="match status" value="1"/>
</dbReference>
<evidence type="ECO:0000256" key="3">
    <source>
        <dbReference type="ARBA" id="ARBA00022692"/>
    </source>
</evidence>
<gene>
    <name evidence="11" type="primary">slc46a3</name>
</gene>
<keyword evidence="3 10" id="KW-0812">Transmembrane</keyword>
<feature type="transmembrane region" description="Helical" evidence="10">
    <location>
        <begin position="447"/>
        <end position="466"/>
    </location>
</feature>
<feature type="transmembrane region" description="Helical" evidence="10">
    <location>
        <begin position="381"/>
        <end position="406"/>
    </location>
</feature>
<evidence type="ECO:0000256" key="8">
    <source>
        <dbReference type="ARBA" id="ARBA00023228"/>
    </source>
</evidence>
<keyword evidence="5 10" id="KW-1133">Transmembrane helix</keyword>
<feature type="compositionally biased region" description="Polar residues" evidence="9">
    <location>
        <begin position="583"/>
        <end position="592"/>
    </location>
</feature>
<reference evidence="11" key="2">
    <citation type="submission" date="2025-09" db="UniProtKB">
        <authorList>
            <consortium name="Ensembl"/>
        </authorList>
    </citation>
    <scope>IDENTIFICATION</scope>
</reference>
<feature type="transmembrane region" description="Helical" evidence="10">
    <location>
        <begin position="472"/>
        <end position="493"/>
    </location>
</feature>
<name>A0A8C7IFM2_ONCKI</name>
<sequence>MGGPTALLGGSFAYIADLCEEEGVEGGGVKYLCEEGGGNMNIVGIGARDGGSYQCEGGRGGGGDDCRDRGMSGGSGEGEQRRDGKRDRGKDGGKDRERDGESDGQGDRGRDGESDGQGDRGRDGESDGQGDRGRDGERDGGRDRGRDGGRDRGRDGGRDRGRDGESDGQGDRGRDGGRDRGRDGESDGQGDRGRDGESDGQGDRGRDGGRDRGRDRESDGQGDRGRDRESDGQGDRGRDGGRDRGRDRESDGQGDRDGGSRERDWGKGGGRTVRMAALEMLLGVLSGLASLCTGFYIQTAGFTWPFITAAVLHLINLVYTAWVLQETVERPSHTDSSSSPSSSPTPFGAGSARFLQREALIGRFQGVYLLFIASPRRRKTVLGLILAAFAFYTVSKLGGMSIFILYELNAPLCWSEVLVGYGSALSTLIYLGSFAGVSLLSRCLRDGHIVLLGLLSVAAGLLMAAFAKSTLLMFLVRLPLLLSIMPAPVLRSMMSKIVLRSEQGAVFACVAFVEMLSIGVGITVFSSTYASTVSWFPGFSFLLASAIALIPAVLIGVVMCLRLDKDEEASRLTADDDEEETESCGQSLQLPH</sequence>
<dbReference type="InterPro" id="IPR036259">
    <property type="entry name" value="MFS_trans_sf"/>
</dbReference>
<organism evidence="11 12">
    <name type="scientific">Oncorhynchus kisutch</name>
    <name type="common">Coho salmon</name>
    <name type="synonym">Salmo kisutch</name>
    <dbReference type="NCBI Taxonomy" id="8019"/>
    <lineage>
        <taxon>Eukaryota</taxon>
        <taxon>Metazoa</taxon>
        <taxon>Chordata</taxon>
        <taxon>Craniata</taxon>
        <taxon>Vertebrata</taxon>
        <taxon>Euteleostomi</taxon>
        <taxon>Actinopterygii</taxon>
        <taxon>Neopterygii</taxon>
        <taxon>Teleostei</taxon>
        <taxon>Protacanthopterygii</taxon>
        <taxon>Salmoniformes</taxon>
        <taxon>Salmonidae</taxon>
        <taxon>Salmoninae</taxon>
        <taxon>Oncorhynchus</taxon>
    </lineage>
</organism>
<evidence type="ECO:0000256" key="2">
    <source>
        <dbReference type="ARBA" id="ARBA00022448"/>
    </source>
</evidence>
<evidence type="ECO:0000256" key="6">
    <source>
        <dbReference type="ARBA" id="ARBA00023136"/>
    </source>
</evidence>
<dbReference type="PANTHER" id="PTHR23507">
    <property type="entry name" value="ZGC:174356"/>
    <property type="match status" value="1"/>
</dbReference>
<protein>
    <submittedName>
        <fullName evidence="11">Solute carrier family 46 member 3</fullName>
    </submittedName>
</protein>